<keyword evidence="11" id="KW-0325">Glycoprotein</keyword>
<dbReference type="GO" id="GO:0005178">
    <property type="term" value="F:integrin binding"/>
    <property type="evidence" value="ECO:0007669"/>
    <property type="project" value="TreeGrafter"/>
</dbReference>
<dbReference type="InterPro" id="IPR000413">
    <property type="entry name" value="Integrin_alpha"/>
</dbReference>
<keyword evidence="3 12" id="KW-0812">Transmembrane</keyword>
<feature type="signal peptide" evidence="13">
    <location>
        <begin position="1"/>
        <end position="18"/>
    </location>
</feature>
<keyword evidence="9 12" id="KW-0472">Membrane</keyword>
<evidence type="ECO:0000313" key="15">
    <source>
        <dbReference type="EMBL" id="CAH0721948.1"/>
    </source>
</evidence>
<reference evidence="15" key="1">
    <citation type="submission" date="2021-12" db="EMBL/GenBank/DDBJ databases">
        <authorList>
            <person name="Martin H S."/>
        </authorList>
    </citation>
    <scope>NUCLEOTIDE SEQUENCE</scope>
</reference>
<dbReference type="PANTHER" id="PTHR23220">
    <property type="entry name" value="INTEGRIN ALPHA"/>
    <property type="match status" value="1"/>
</dbReference>
<dbReference type="SMART" id="SM00191">
    <property type="entry name" value="Int_alpha"/>
    <property type="match status" value="4"/>
</dbReference>
<evidence type="ECO:0000256" key="11">
    <source>
        <dbReference type="ARBA" id="ARBA00023180"/>
    </source>
</evidence>
<evidence type="ECO:0000256" key="3">
    <source>
        <dbReference type="ARBA" id="ARBA00022692"/>
    </source>
</evidence>
<dbReference type="InterPro" id="IPR032695">
    <property type="entry name" value="Integrin_dom_sf"/>
</dbReference>
<dbReference type="SUPFAM" id="SSF69318">
    <property type="entry name" value="Integrin alpha N-terminal domain"/>
    <property type="match status" value="1"/>
</dbReference>
<dbReference type="Gene3D" id="1.20.5.930">
    <property type="entry name" value="Bicelle-embedded integrin alpha(iib) transmembrane segment"/>
    <property type="match status" value="1"/>
</dbReference>
<dbReference type="Pfam" id="PF01839">
    <property type="entry name" value="FG-GAP"/>
    <property type="match status" value="1"/>
</dbReference>
<protein>
    <recommendedName>
        <fullName evidence="14">Integrin alpha second immunoglobulin-like domain-containing protein</fullName>
    </recommendedName>
</protein>
<evidence type="ECO:0000256" key="4">
    <source>
        <dbReference type="ARBA" id="ARBA00022729"/>
    </source>
</evidence>
<evidence type="ECO:0000256" key="5">
    <source>
        <dbReference type="ARBA" id="ARBA00022737"/>
    </source>
</evidence>
<dbReference type="GO" id="GO:0009897">
    <property type="term" value="C:external side of plasma membrane"/>
    <property type="evidence" value="ECO:0007669"/>
    <property type="project" value="TreeGrafter"/>
</dbReference>
<dbReference type="GO" id="GO:0008305">
    <property type="term" value="C:integrin complex"/>
    <property type="evidence" value="ECO:0007669"/>
    <property type="project" value="InterPro"/>
</dbReference>
<dbReference type="InterPro" id="IPR013519">
    <property type="entry name" value="Int_alpha_beta-p"/>
</dbReference>
<evidence type="ECO:0000256" key="9">
    <source>
        <dbReference type="ARBA" id="ARBA00023136"/>
    </source>
</evidence>
<evidence type="ECO:0000313" key="16">
    <source>
        <dbReference type="Proteomes" id="UP000838878"/>
    </source>
</evidence>
<dbReference type="PRINTS" id="PR01185">
    <property type="entry name" value="INTEGRINA"/>
</dbReference>
<dbReference type="InterPro" id="IPR013517">
    <property type="entry name" value="FG-GAP"/>
</dbReference>
<sequence length="945" mass="104967">MSLSTIIFILIQKVLVQGLFHENSVHIIERPSFLSEHSLYGYSIAYQGHSLIVSDPIGDGVGKIYLIDIDSPKNSTKVTNVPIEELRRQKLANRRIKHDFWLGASVKANENFFVTCSPRYAELKSIKVKGRRDLATVGLCYLKPSNGTIRRLPVLTASDRLRTETRGAKLMDSFGWTTHITSQNELLVGGPAVSKGRVIKYEKPMSKDDPKLFEKISHSNPVLYNFGYSITSGTFFGKEISYAVSSPFGNLGYGKVYFFNSKLDNIGAINDIAYSSLFGAALCSAMLPTGALVVGAPLYTDSATEYDVGAVYIYMADTGVSSKEMFLKQKIKGKANGGYFGNAILNLGDMDGDSMDEIAIAAPYEDDGRGAIYIYTGKGLLEGRYSQRLHIDGFKYFGFSMTTVQDYNENGCNELAISSPMSDKIALVNSLAFITVKLRAVFPNSQNITLGKYFEFESCFDVTYPEKPKDIEADLIVSIESSYSNVKLRRLGVERSELTYEQSVKSKESSYCQSIGVITSNITEKEYNLVLAYKISAKLKENPLSLTEFDISRVLLSENSELTIENSVWTSVCVSDHCVPNLSLIKSCSISTSYIIGSTNEETLHLTISNAGENAYSACVVVTIPKARTIRYPKGCSLKQYTSKISILCKPEILLETGKQWIIPDITIETNYLTSLDDSLNIMYDLYDNCNDQSGHKSYADSFPLTSDFDGIFIMGKTIPEEFVNLTTNDIQFGKTVEHHYTLYNNGTTNWINVQSEITLENVTFVKYSEAPITINTGSSLIECAMTDTKTNGNNITMLCDIGDLRINEKVVVVVSIEIPPETIGANDENRNITISTSINLLLKGQSKYSSLQTVLRLQRSEVPLWVIVIASLIGLILVCAVGYILYKSGFLRRKNKQNLMALKKSVYRQSMQRSAMRESMRVTATRKSTEDVKFLRTGGCSKSD</sequence>
<evidence type="ECO:0000259" key="14">
    <source>
        <dbReference type="Pfam" id="PF20805"/>
    </source>
</evidence>
<keyword evidence="5" id="KW-0677">Repeat</keyword>
<keyword evidence="7 12" id="KW-1133">Transmembrane helix</keyword>
<evidence type="ECO:0000256" key="13">
    <source>
        <dbReference type="SAM" id="SignalP"/>
    </source>
</evidence>
<dbReference type="EMBL" id="OV170223">
    <property type="protein sequence ID" value="CAH0721948.1"/>
    <property type="molecule type" value="Genomic_DNA"/>
</dbReference>
<dbReference type="OrthoDB" id="5317514at2759"/>
<keyword evidence="6" id="KW-0130">Cell adhesion</keyword>
<dbReference type="GO" id="GO:0033627">
    <property type="term" value="P:cell adhesion mediated by integrin"/>
    <property type="evidence" value="ECO:0007669"/>
    <property type="project" value="TreeGrafter"/>
</dbReference>
<comment type="similarity">
    <text evidence="2">Belongs to the integrin alpha chain family.</text>
</comment>
<dbReference type="GO" id="GO:0007229">
    <property type="term" value="P:integrin-mediated signaling pathway"/>
    <property type="evidence" value="ECO:0007669"/>
    <property type="project" value="UniProtKB-KW"/>
</dbReference>
<feature type="domain" description="Integrin alpha second immunoglobulin-like" evidence="14">
    <location>
        <begin position="573"/>
        <end position="627"/>
    </location>
</feature>
<dbReference type="Gene3D" id="2.130.10.130">
    <property type="entry name" value="Integrin alpha, N-terminal"/>
    <property type="match status" value="1"/>
</dbReference>
<dbReference type="Pfam" id="PF20805">
    <property type="entry name" value="Integrin_A_Ig_2"/>
    <property type="match status" value="1"/>
</dbReference>
<evidence type="ECO:0000256" key="7">
    <source>
        <dbReference type="ARBA" id="ARBA00022989"/>
    </source>
</evidence>
<evidence type="ECO:0000256" key="8">
    <source>
        <dbReference type="ARBA" id="ARBA00023037"/>
    </source>
</evidence>
<keyword evidence="10" id="KW-0675">Receptor</keyword>
<keyword evidence="8" id="KW-0401">Integrin</keyword>
<dbReference type="InterPro" id="IPR048285">
    <property type="entry name" value="Integrin_alpha_Ig-like_2"/>
</dbReference>
<feature type="chain" id="PRO_5041635982" description="Integrin alpha second immunoglobulin-like domain-containing protein" evidence="13">
    <location>
        <begin position="19"/>
        <end position="945"/>
    </location>
</feature>
<evidence type="ECO:0000256" key="12">
    <source>
        <dbReference type="SAM" id="Phobius"/>
    </source>
</evidence>
<dbReference type="InterPro" id="IPR028994">
    <property type="entry name" value="Integrin_alpha_N"/>
</dbReference>
<dbReference type="Gene3D" id="2.60.40.1510">
    <property type="entry name" value="ntegrin, alpha v. Chain A, domain 3"/>
    <property type="match status" value="1"/>
</dbReference>
<proteinExistence type="inferred from homology"/>
<dbReference type="SUPFAM" id="SSF69179">
    <property type="entry name" value="Integrin domains"/>
    <property type="match status" value="2"/>
</dbReference>
<evidence type="ECO:0000256" key="10">
    <source>
        <dbReference type="ARBA" id="ARBA00023170"/>
    </source>
</evidence>
<dbReference type="AlphaFoldDB" id="A0A8J9VG65"/>
<dbReference type="GO" id="GO:0007157">
    <property type="term" value="P:heterophilic cell-cell adhesion via plasma membrane cell adhesion molecules"/>
    <property type="evidence" value="ECO:0007669"/>
    <property type="project" value="UniProtKB-ARBA"/>
</dbReference>
<gene>
    <name evidence="15" type="ORF">BINO364_LOCUS7980</name>
</gene>
<name>A0A8J9VG65_9NEOP</name>
<comment type="subcellular location">
    <subcellularLocation>
        <location evidence="1">Membrane</location>
        <topology evidence="1">Single-pass type I membrane protein</topology>
    </subcellularLocation>
</comment>
<organism evidence="15 16">
    <name type="scientific">Brenthis ino</name>
    <name type="common">lesser marbled fritillary</name>
    <dbReference type="NCBI Taxonomy" id="405034"/>
    <lineage>
        <taxon>Eukaryota</taxon>
        <taxon>Metazoa</taxon>
        <taxon>Ecdysozoa</taxon>
        <taxon>Arthropoda</taxon>
        <taxon>Hexapoda</taxon>
        <taxon>Insecta</taxon>
        <taxon>Pterygota</taxon>
        <taxon>Neoptera</taxon>
        <taxon>Endopterygota</taxon>
        <taxon>Lepidoptera</taxon>
        <taxon>Glossata</taxon>
        <taxon>Ditrysia</taxon>
        <taxon>Papilionoidea</taxon>
        <taxon>Nymphalidae</taxon>
        <taxon>Heliconiinae</taxon>
        <taxon>Argynnini</taxon>
        <taxon>Brenthis</taxon>
    </lineage>
</organism>
<dbReference type="PANTHER" id="PTHR23220:SF83">
    <property type="entry name" value="INTEGRIN ALPHA-PS3-RELATED"/>
    <property type="match status" value="1"/>
</dbReference>
<dbReference type="GO" id="GO:0007160">
    <property type="term" value="P:cell-matrix adhesion"/>
    <property type="evidence" value="ECO:0007669"/>
    <property type="project" value="TreeGrafter"/>
</dbReference>
<dbReference type="Proteomes" id="UP000838878">
    <property type="component" value="Chromosome 3"/>
</dbReference>
<keyword evidence="16" id="KW-1185">Reference proteome</keyword>
<feature type="non-terminal residue" evidence="15">
    <location>
        <position position="945"/>
    </location>
</feature>
<evidence type="ECO:0000256" key="6">
    <source>
        <dbReference type="ARBA" id="ARBA00022889"/>
    </source>
</evidence>
<keyword evidence="4 13" id="KW-0732">Signal</keyword>
<accession>A0A8J9VG65</accession>
<evidence type="ECO:0000256" key="1">
    <source>
        <dbReference type="ARBA" id="ARBA00004479"/>
    </source>
</evidence>
<evidence type="ECO:0000256" key="2">
    <source>
        <dbReference type="ARBA" id="ARBA00008054"/>
    </source>
</evidence>
<feature type="transmembrane region" description="Helical" evidence="12">
    <location>
        <begin position="863"/>
        <end position="887"/>
    </location>
</feature>